<evidence type="ECO:0000313" key="11">
    <source>
        <dbReference type="EMBL" id="MBD3867609.1"/>
    </source>
</evidence>
<comment type="function">
    <text evidence="1 9">May be involved in recombinational repair of damaged DNA.</text>
</comment>
<evidence type="ECO:0000259" key="10">
    <source>
        <dbReference type="Pfam" id="PF02463"/>
    </source>
</evidence>
<sequence>MLKSIRVLNLAVIQEAVVEFGPGLNLLTGETGAGKSILVDALGLVGGDRADTGLVRSGSDRGLVEAVFDLPPDDPAVETLLDRGLAAAPAGNGDVELIIRREIKATGSGRVFINDSPCTLSTLRDVAGMLLDMHRQHDQQSLLSREYHLRTLDRFGGHRSILDRTAEAFREVTAAVERLAELRELAGHRRTRMEELETQIREIEDAAPLPGESNDVAARRRILKNRDLLHEQLLRLEPLLDDGEGSAAGCISAAASRVGLLAELDDGLAPLLEQLERARIEVQDVASSLQDYRGAALPDSGESPGAALEKLETRAALLDQLLLRYGADETEVLAYRDRASAELATLNDLDGEVRKVEEERQAAADRYLKRAVELTSARKRAARRLTPAFRSGLRELAMSHAAVEVRFQAAAGEMVRSSEGKEQVLSPRGGERAEFLLGANPGEPAVPLAKAASGGELSRVMLALHGVLGKTGAAGRILVFDEIDTGIGGEAADRLGARLKELSRSHQVLCVTHLPQVAAYADSHHSVAKAVAGGRTRVQVVALDDERRIGELARMLGGKRITEATRKNAAEMIQAAGREA</sequence>
<keyword evidence="7 9" id="KW-0234">DNA repair</keyword>
<dbReference type="GO" id="GO:0006310">
    <property type="term" value="P:DNA recombination"/>
    <property type="evidence" value="ECO:0007669"/>
    <property type="project" value="InterPro"/>
</dbReference>
<evidence type="ECO:0000256" key="2">
    <source>
        <dbReference type="ARBA" id="ARBA00009441"/>
    </source>
</evidence>
<keyword evidence="5 9" id="KW-0227">DNA damage</keyword>
<evidence type="ECO:0000256" key="5">
    <source>
        <dbReference type="ARBA" id="ARBA00022763"/>
    </source>
</evidence>
<evidence type="ECO:0000256" key="1">
    <source>
        <dbReference type="ARBA" id="ARBA00003618"/>
    </source>
</evidence>
<keyword evidence="4" id="KW-0547">Nucleotide-binding</keyword>
<dbReference type="Proteomes" id="UP000648239">
    <property type="component" value="Unassembled WGS sequence"/>
</dbReference>
<dbReference type="EMBL" id="JACXWD010000013">
    <property type="protein sequence ID" value="MBD3867609.1"/>
    <property type="molecule type" value="Genomic_DNA"/>
</dbReference>
<proteinExistence type="inferred from homology"/>
<gene>
    <name evidence="11" type="primary">recN</name>
    <name evidence="11" type="ORF">IFK94_05740</name>
</gene>
<keyword evidence="6" id="KW-0067">ATP-binding</keyword>
<dbReference type="GO" id="GO:0006281">
    <property type="term" value="P:DNA repair"/>
    <property type="evidence" value="ECO:0007669"/>
    <property type="project" value="UniProtKB-KW"/>
</dbReference>
<comment type="similarity">
    <text evidence="2 9">Belongs to the RecN family.</text>
</comment>
<dbReference type="InterPro" id="IPR003395">
    <property type="entry name" value="RecF/RecN/SMC_N"/>
</dbReference>
<evidence type="ECO:0000256" key="9">
    <source>
        <dbReference type="PIRNR" id="PIRNR003128"/>
    </source>
</evidence>
<dbReference type="Pfam" id="PF02463">
    <property type="entry name" value="SMC_N"/>
    <property type="match status" value="1"/>
</dbReference>
<dbReference type="GO" id="GO:0005524">
    <property type="term" value="F:ATP binding"/>
    <property type="evidence" value="ECO:0007669"/>
    <property type="project" value="UniProtKB-KW"/>
</dbReference>
<dbReference type="CDD" id="cd03241">
    <property type="entry name" value="ABC_RecN"/>
    <property type="match status" value="2"/>
</dbReference>
<evidence type="ECO:0000256" key="7">
    <source>
        <dbReference type="ARBA" id="ARBA00023204"/>
    </source>
</evidence>
<dbReference type="PANTHER" id="PTHR11059:SF0">
    <property type="entry name" value="DNA REPAIR PROTEIN RECN"/>
    <property type="match status" value="1"/>
</dbReference>
<dbReference type="AlphaFoldDB" id="A0A8J6Y1S2"/>
<name>A0A8J6Y1S2_9BACT</name>
<accession>A0A8J6Y1S2</accession>
<evidence type="ECO:0000256" key="6">
    <source>
        <dbReference type="ARBA" id="ARBA00022840"/>
    </source>
</evidence>
<reference evidence="11 12" key="1">
    <citation type="submission" date="2020-08" db="EMBL/GenBank/DDBJ databases">
        <title>Acidobacteriota in marine sediments use diverse sulfur dissimilation pathways.</title>
        <authorList>
            <person name="Wasmund K."/>
        </authorList>
    </citation>
    <scope>NUCLEOTIDE SEQUENCE [LARGE SCALE GENOMIC DNA]</scope>
    <source>
        <strain evidence="11">MAG AM4</strain>
    </source>
</reference>
<dbReference type="PIRSF" id="PIRSF003128">
    <property type="entry name" value="RecN"/>
    <property type="match status" value="1"/>
</dbReference>
<dbReference type="GO" id="GO:0043590">
    <property type="term" value="C:bacterial nucleoid"/>
    <property type="evidence" value="ECO:0007669"/>
    <property type="project" value="TreeGrafter"/>
</dbReference>
<organism evidence="11 12">
    <name type="scientific">Candidatus Polarisedimenticola svalbardensis</name>
    <dbReference type="NCBI Taxonomy" id="2886004"/>
    <lineage>
        <taxon>Bacteria</taxon>
        <taxon>Pseudomonadati</taxon>
        <taxon>Acidobacteriota</taxon>
        <taxon>Candidatus Polarisedimenticolia</taxon>
        <taxon>Candidatus Polarisedimenticolales</taxon>
        <taxon>Candidatus Polarisedimenticolaceae</taxon>
        <taxon>Candidatus Polarisedimenticola</taxon>
    </lineage>
</organism>
<dbReference type="InterPro" id="IPR004604">
    <property type="entry name" value="DNA_recomb/repair_RecN"/>
</dbReference>
<dbReference type="SUPFAM" id="SSF52540">
    <property type="entry name" value="P-loop containing nucleoside triphosphate hydrolases"/>
    <property type="match status" value="1"/>
</dbReference>
<evidence type="ECO:0000256" key="3">
    <source>
        <dbReference type="ARBA" id="ARBA00021315"/>
    </source>
</evidence>
<comment type="caution">
    <text evidence="11">The sequence shown here is derived from an EMBL/GenBank/DDBJ whole genome shotgun (WGS) entry which is preliminary data.</text>
</comment>
<dbReference type="GO" id="GO:0009432">
    <property type="term" value="P:SOS response"/>
    <property type="evidence" value="ECO:0007669"/>
    <property type="project" value="TreeGrafter"/>
</dbReference>
<dbReference type="NCBIfam" id="TIGR00634">
    <property type="entry name" value="recN"/>
    <property type="match status" value="1"/>
</dbReference>
<evidence type="ECO:0000256" key="4">
    <source>
        <dbReference type="ARBA" id="ARBA00022741"/>
    </source>
</evidence>
<dbReference type="PANTHER" id="PTHR11059">
    <property type="entry name" value="DNA REPAIR PROTEIN RECN"/>
    <property type="match status" value="1"/>
</dbReference>
<dbReference type="Gene3D" id="3.40.50.300">
    <property type="entry name" value="P-loop containing nucleotide triphosphate hydrolases"/>
    <property type="match status" value="2"/>
</dbReference>
<dbReference type="InterPro" id="IPR027417">
    <property type="entry name" value="P-loop_NTPase"/>
</dbReference>
<evidence type="ECO:0000256" key="8">
    <source>
        <dbReference type="ARBA" id="ARBA00033408"/>
    </source>
</evidence>
<evidence type="ECO:0000313" key="12">
    <source>
        <dbReference type="Proteomes" id="UP000648239"/>
    </source>
</evidence>
<protein>
    <recommendedName>
        <fullName evidence="3 9">DNA repair protein RecN</fullName>
    </recommendedName>
    <alternativeName>
        <fullName evidence="8 9">Recombination protein N</fullName>
    </alternativeName>
</protein>
<feature type="domain" description="RecF/RecN/SMC N-terminal" evidence="10">
    <location>
        <begin position="2"/>
        <end position="529"/>
    </location>
</feature>